<gene>
    <name evidence="2" type="ORF">OS493_028782</name>
</gene>
<evidence type="ECO:0000256" key="1">
    <source>
        <dbReference type="SAM" id="MobiDB-lite"/>
    </source>
</evidence>
<sequence>MSRSDPASSAARGKQSSSEGSPRMSFKDAASSLEAAEPRGQFIVPTEPPPPYYVSDEYMDTLSSAPNSRDEVKLWDINSMECNGTNLLLVLEGYIHYSAFSFSFIRQLPLWRSAVKACNWTGLLHCLQVLEGGLNGEFNNPTRVDISLADVNVPLLELEPDIDREGPPFYEPESRDPEVIRAQSDGERTRALADVKNVAGDFGEQWAELLDKVLPTKPVIRKWLWNEELGNFHIYLRRPIQGVITEVGPRGVKMARGASIALPKHIQGTLSSTKITFDKGCEPKGKKGPVSVAVAELELMKRDEKMYVTAQGKKLAYDKALDSMKVVTWR</sequence>
<proteinExistence type="predicted"/>
<reference evidence="2" key="1">
    <citation type="submission" date="2023-01" db="EMBL/GenBank/DDBJ databases">
        <title>Genome assembly of the deep-sea coral Lophelia pertusa.</title>
        <authorList>
            <person name="Herrera S."/>
            <person name="Cordes E."/>
        </authorList>
    </citation>
    <scope>NUCLEOTIDE SEQUENCE</scope>
    <source>
        <strain evidence="2">USNM1676648</strain>
        <tissue evidence="2">Polyp</tissue>
    </source>
</reference>
<evidence type="ECO:0000313" key="3">
    <source>
        <dbReference type="Proteomes" id="UP001163046"/>
    </source>
</evidence>
<comment type="caution">
    <text evidence="2">The sequence shown here is derived from an EMBL/GenBank/DDBJ whole genome shotgun (WGS) entry which is preliminary data.</text>
</comment>
<protein>
    <submittedName>
        <fullName evidence="2">Uncharacterized protein</fullName>
    </submittedName>
</protein>
<name>A0A9W9ZZ78_9CNID</name>
<accession>A0A9W9ZZ78</accession>
<dbReference type="EMBL" id="MU825424">
    <property type="protein sequence ID" value="KAJ7389813.1"/>
    <property type="molecule type" value="Genomic_DNA"/>
</dbReference>
<dbReference type="AlphaFoldDB" id="A0A9W9ZZ78"/>
<feature type="region of interest" description="Disordered" evidence="1">
    <location>
        <begin position="1"/>
        <end position="48"/>
    </location>
</feature>
<dbReference type="OrthoDB" id="5979018at2759"/>
<organism evidence="2 3">
    <name type="scientific">Desmophyllum pertusum</name>
    <dbReference type="NCBI Taxonomy" id="174260"/>
    <lineage>
        <taxon>Eukaryota</taxon>
        <taxon>Metazoa</taxon>
        <taxon>Cnidaria</taxon>
        <taxon>Anthozoa</taxon>
        <taxon>Hexacorallia</taxon>
        <taxon>Scleractinia</taxon>
        <taxon>Caryophylliina</taxon>
        <taxon>Caryophylliidae</taxon>
        <taxon>Desmophyllum</taxon>
    </lineage>
</organism>
<dbReference type="Proteomes" id="UP001163046">
    <property type="component" value="Unassembled WGS sequence"/>
</dbReference>
<evidence type="ECO:0000313" key="2">
    <source>
        <dbReference type="EMBL" id="KAJ7389813.1"/>
    </source>
</evidence>
<keyword evidence="3" id="KW-1185">Reference proteome</keyword>